<organism evidence="2 3">
    <name type="scientific">Vanrija albida</name>
    <dbReference type="NCBI Taxonomy" id="181172"/>
    <lineage>
        <taxon>Eukaryota</taxon>
        <taxon>Fungi</taxon>
        <taxon>Dikarya</taxon>
        <taxon>Basidiomycota</taxon>
        <taxon>Agaricomycotina</taxon>
        <taxon>Tremellomycetes</taxon>
        <taxon>Trichosporonales</taxon>
        <taxon>Trichosporonaceae</taxon>
        <taxon>Vanrija</taxon>
    </lineage>
</organism>
<dbReference type="Proteomes" id="UP001565368">
    <property type="component" value="Unassembled WGS sequence"/>
</dbReference>
<keyword evidence="3" id="KW-1185">Reference proteome</keyword>
<evidence type="ECO:0000256" key="1">
    <source>
        <dbReference type="SAM" id="MobiDB-lite"/>
    </source>
</evidence>
<evidence type="ECO:0000313" key="3">
    <source>
        <dbReference type="Proteomes" id="UP001565368"/>
    </source>
</evidence>
<protein>
    <recommendedName>
        <fullName evidence="4">Ribosomal RNA-processing protein 14 N-terminal domain-containing protein</fullName>
    </recommendedName>
</protein>
<proteinExistence type="predicted"/>
<reference evidence="2 3" key="1">
    <citation type="submission" date="2023-08" db="EMBL/GenBank/DDBJ databases">
        <title>Annotated Genome Sequence of Vanrija albida AlHP1.</title>
        <authorList>
            <person name="Herzog R."/>
        </authorList>
    </citation>
    <scope>NUCLEOTIDE SEQUENCE [LARGE SCALE GENOMIC DNA]</scope>
    <source>
        <strain evidence="2 3">AlHP1</strain>
    </source>
</reference>
<name>A0ABR3Q8M6_9TREE</name>
<dbReference type="RefSeq" id="XP_069211030.1">
    <property type="nucleotide sequence ID" value="XM_069350644.1"/>
</dbReference>
<feature type="region of interest" description="Disordered" evidence="1">
    <location>
        <begin position="155"/>
        <end position="241"/>
    </location>
</feature>
<accession>A0ABR3Q8M6</accession>
<sequence length="241" mass="25205">MAAPTEALTLSATLFHADVDAWLPAGFGVERPAADKQKDWDAALRSSAERSSKLGLGHPALDDPAARAKAAGLRAGTEAIARRLKAKKGDEVLVPVTGDDDADDDEESRTKSVGKKRRADPFAPKPKKKKAEVVEHPLLRLGAAPPTVAVTPAVVTTSTRPAVPTTAVAKPAPPAPAPTSPKASLKRARDDEPDVPDADDRVAALKAASGAAPPAAPTELSKTQLRRANRKKAKRKAKTDE</sequence>
<feature type="region of interest" description="Disordered" evidence="1">
    <location>
        <begin position="30"/>
        <end position="62"/>
    </location>
</feature>
<feature type="region of interest" description="Disordered" evidence="1">
    <location>
        <begin position="86"/>
        <end position="134"/>
    </location>
</feature>
<gene>
    <name evidence="2" type="ORF">Q8F55_002036</name>
</gene>
<dbReference type="EMBL" id="JBBXJM010000002">
    <property type="protein sequence ID" value="KAL1411086.1"/>
    <property type="molecule type" value="Genomic_DNA"/>
</dbReference>
<feature type="compositionally biased region" description="Low complexity" evidence="1">
    <location>
        <begin position="204"/>
        <end position="213"/>
    </location>
</feature>
<feature type="compositionally biased region" description="Basic and acidic residues" evidence="1">
    <location>
        <begin position="32"/>
        <end position="52"/>
    </location>
</feature>
<evidence type="ECO:0008006" key="4">
    <source>
        <dbReference type="Google" id="ProtNLM"/>
    </source>
</evidence>
<dbReference type="GeneID" id="95983079"/>
<comment type="caution">
    <text evidence="2">The sequence shown here is derived from an EMBL/GenBank/DDBJ whole genome shotgun (WGS) entry which is preliminary data.</text>
</comment>
<feature type="compositionally biased region" description="Acidic residues" evidence="1">
    <location>
        <begin position="98"/>
        <end position="107"/>
    </location>
</feature>
<feature type="compositionally biased region" description="Low complexity" evidence="1">
    <location>
        <begin position="155"/>
        <end position="170"/>
    </location>
</feature>
<evidence type="ECO:0000313" key="2">
    <source>
        <dbReference type="EMBL" id="KAL1411086.1"/>
    </source>
</evidence>
<feature type="compositionally biased region" description="Basic residues" evidence="1">
    <location>
        <begin position="224"/>
        <end position="241"/>
    </location>
</feature>